<evidence type="ECO:0000313" key="1">
    <source>
        <dbReference type="EMBL" id="KAF4714793.1"/>
    </source>
</evidence>
<comment type="caution">
    <text evidence="1">The sequence shown here is derived from an EMBL/GenBank/DDBJ whole genome shotgun (WGS) entry which is preliminary data.</text>
</comment>
<gene>
    <name evidence="1" type="ORF">FOZ62_016158</name>
</gene>
<dbReference type="AlphaFoldDB" id="A0A7J6R2I9"/>
<feature type="non-terminal residue" evidence="1">
    <location>
        <position position="1"/>
    </location>
</feature>
<protein>
    <submittedName>
        <fullName evidence="1">Uncharacterized protein</fullName>
    </submittedName>
</protein>
<evidence type="ECO:0000313" key="2">
    <source>
        <dbReference type="Proteomes" id="UP000574390"/>
    </source>
</evidence>
<organism evidence="1 2">
    <name type="scientific">Perkinsus olseni</name>
    <name type="common">Perkinsus atlanticus</name>
    <dbReference type="NCBI Taxonomy" id="32597"/>
    <lineage>
        <taxon>Eukaryota</taxon>
        <taxon>Sar</taxon>
        <taxon>Alveolata</taxon>
        <taxon>Perkinsozoa</taxon>
        <taxon>Perkinsea</taxon>
        <taxon>Perkinsida</taxon>
        <taxon>Perkinsidae</taxon>
        <taxon>Perkinsus</taxon>
    </lineage>
</organism>
<proteinExistence type="predicted"/>
<dbReference type="Proteomes" id="UP000574390">
    <property type="component" value="Unassembled WGS sequence"/>
</dbReference>
<sequence length="103" mass="11511">GGLERPKQSDLDWCCAGLDRWSKGITDGTMDAEEIRSYLPVFSRYMCLRAGDDEVVLHALKVVEALWRSDNRESFKRSLEDCLDSAVQKVEDKAANDDAVTAA</sequence>
<dbReference type="EMBL" id="JABANM010025306">
    <property type="protein sequence ID" value="KAF4714793.1"/>
    <property type="molecule type" value="Genomic_DNA"/>
</dbReference>
<name>A0A7J6R2I9_PEROL</name>
<accession>A0A7J6R2I9</accession>
<feature type="non-terminal residue" evidence="1">
    <location>
        <position position="103"/>
    </location>
</feature>
<reference evidence="1 2" key="1">
    <citation type="submission" date="2020-04" db="EMBL/GenBank/DDBJ databases">
        <title>Perkinsus olseni comparative genomics.</title>
        <authorList>
            <person name="Bogema D.R."/>
        </authorList>
    </citation>
    <scope>NUCLEOTIDE SEQUENCE [LARGE SCALE GENOMIC DNA]</scope>
    <source>
        <strain evidence="1">ATCC PRA-205</strain>
    </source>
</reference>